<gene>
    <name evidence="4" type="ORF">Esi_0265_0031</name>
</gene>
<evidence type="ECO:0000313" key="4">
    <source>
        <dbReference type="EMBL" id="CBJ31569.1"/>
    </source>
</evidence>
<feature type="compositionally biased region" description="Low complexity" evidence="1">
    <location>
        <begin position="67"/>
        <end position="92"/>
    </location>
</feature>
<keyword evidence="2" id="KW-1133">Transmembrane helix</keyword>
<feature type="compositionally biased region" description="Low complexity" evidence="1">
    <location>
        <begin position="196"/>
        <end position="208"/>
    </location>
</feature>
<protein>
    <submittedName>
        <fullName evidence="4">Uncharacterized protein</fullName>
    </submittedName>
</protein>
<dbReference type="EMBL" id="FN648448">
    <property type="protein sequence ID" value="CBJ31569.1"/>
    <property type="molecule type" value="Genomic_DNA"/>
</dbReference>
<organism evidence="4 5">
    <name type="scientific">Ectocarpus siliculosus</name>
    <name type="common">Brown alga</name>
    <name type="synonym">Conferva siliculosa</name>
    <dbReference type="NCBI Taxonomy" id="2880"/>
    <lineage>
        <taxon>Eukaryota</taxon>
        <taxon>Sar</taxon>
        <taxon>Stramenopiles</taxon>
        <taxon>Ochrophyta</taxon>
        <taxon>PX clade</taxon>
        <taxon>Phaeophyceae</taxon>
        <taxon>Ectocarpales</taxon>
        <taxon>Ectocarpaceae</taxon>
        <taxon>Ectocarpus</taxon>
    </lineage>
</organism>
<dbReference type="OrthoDB" id="10363507at2759"/>
<dbReference type="InParanoid" id="D7FU42"/>
<evidence type="ECO:0000256" key="1">
    <source>
        <dbReference type="SAM" id="MobiDB-lite"/>
    </source>
</evidence>
<feature type="signal peptide" evidence="3">
    <location>
        <begin position="1"/>
        <end position="30"/>
    </location>
</feature>
<accession>D7FU42</accession>
<feature type="compositionally biased region" description="Basic and acidic residues" evidence="1">
    <location>
        <begin position="278"/>
        <end position="287"/>
    </location>
</feature>
<keyword evidence="5" id="KW-1185">Reference proteome</keyword>
<keyword evidence="3" id="KW-0732">Signal</keyword>
<evidence type="ECO:0000313" key="5">
    <source>
        <dbReference type="Proteomes" id="UP000002630"/>
    </source>
</evidence>
<keyword evidence="2" id="KW-0472">Membrane</keyword>
<name>D7FU42_ECTSI</name>
<dbReference type="AlphaFoldDB" id="D7FU42"/>
<evidence type="ECO:0000256" key="3">
    <source>
        <dbReference type="SAM" id="SignalP"/>
    </source>
</evidence>
<dbReference type="Proteomes" id="UP000002630">
    <property type="component" value="Linkage Group LG05"/>
</dbReference>
<feature type="region of interest" description="Disordered" evidence="1">
    <location>
        <begin position="175"/>
        <end position="316"/>
    </location>
</feature>
<sequence length="393" mass="40962">MMERGQSLKRRRGWLLAGCSLLAAPVQAAAWPSWGTLWPALPPAPQSSRNQAAEPSRQNHHGTTDPAAAAAAAAAEKPPSLRGGRSSPSRQLRAGKVKKHRTIPLPSRVLEVAIAVQGRHGDWDACSPETCTQTRLVFCETLNSRIVVSNDLCGDELPSAERECTGADIDAACGGRDNSARGGPTQQQRSGGTNNGAGNTTPAENAGGSNEKKTGDTRSPVVSNSQKGKEAPSAVPGGGESAGGRTAASSKTGEDGGKEEGGEAGGPALKGSASGDDAADKSSRQQDETPAAASTNSSAHILAAKEQSPMSRMGGPGRDRAQYRFWLVMAIGGVAVGSFLAVVVFAVGQYRKERHRLRGIMALNEFPQDNYINPFAKQLSSDLSDEDRSAFKL</sequence>
<feature type="compositionally biased region" description="Basic and acidic residues" evidence="1">
    <location>
        <begin position="252"/>
        <end position="261"/>
    </location>
</feature>
<evidence type="ECO:0000256" key="2">
    <source>
        <dbReference type="SAM" id="Phobius"/>
    </source>
</evidence>
<feature type="chain" id="PRO_5003095434" evidence="3">
    <location>
        <begin position="31"/>
        <end position="393"/>
    </location>
</feature>
<proteinExistence type="predicted"/>
<dbReference type="EMBL" id="FN649730">
    <property type="protein sequence ID" value="CBJ31569.1"/>
    <property type="molecule type" value="Genomic_DNA"/>
</dbReference>
<reference evidence="4 5" key="1">
    <citation type="journal article" date="2010" name="Nature">
        <title>The Ectocarpus genome and the independent evolution of multicellularity in brown algae.</title>
        <authorList>
            <person name="Cock J.M."/>
            <person name="Sterck L."/>
            <person name="Rouze P."/>
            <person name="Scornet D."/>
            <person name="Allen A.E."/>
            <person name="Amoutzias G."/>
            <person name="Anthouard V."/>
            <person name="Artiguenave F."/>
            <person name="Aury J.M."/>
            <person name="Badger J.H."/>
            <person name="Beszteri B."/>
            <person name="Billiau K."/>
            <person name="Bonnet E."/>
            <person name="Bothwell J.H."/>
            <person name="Bowler C."/>
            <person name="Boyen C."/>
            <person name="Brownlee C."/>
            <person name="Carrano C.J."/>
            <person name="Charrier B."/>
            <person name="Cho G.Y."/>
            <person name="Coelho S.M."/>
            <person name="Collen J."/>
            <person name="Corre E."/>
            <person name="Da Silva C."/>
            <person name="Delage L."/>
            <person name="Delaroque N."/>
            <person name="Dittami S.M."/>
            <person name="Doulbeau S."/>
            <person name="Elias M."/>
            <person name="Farnham G."/>
            <person name="Gachon C.M."/>
            <person name="Gschloessl B."/>
            <person name="Heesch S."/>
            <person name="Jabbari K."/>
            <person name="Jubin C."/>
            <person name="Kawai H."/>
            <person name="Kimura K."/>
            <person name="Kloareg B."/>
            <person name="Kupper F.C."/>
            <person name="Lang D."/>
            <person name="Le Bail A."/>
            <person name="Leblanc C."/>
            <person name="Lerouge P."/>
            <person name="Lohr M."/>
            <person name="Lopez P.J."/>
            <person name="Martens C."/>
            <person name="Maumus F."/>
            <person name="Michel G."/>
            <person name="Miranda-Saavedra D."/>
            <person name="Morales J."/>
            <person name="Moreau H."/>
            <person name="Motomura T."/>
            <person name="Nagasato C."/>
            <person name="Napoli C.A."/>
            <person name="Nelson D.R."/>
            <person name="Nyvall-Collen P."/>
            <person name="Peters A.F."/>
            <person name="Pommier C."/>
            <person name="Potin P."/>
            <person name="Poulain J."/>
            <person name="Quesneville H."/>
            <person name="Read B."/>
            <person name="Rensing S.A."/>
            <person name="Ritter A."/>
            <person name="Rousvoal S."/>
            <person name="Samanta M."/>
            <person name="Samson G."/>
            <person name="Schroeder D.C."/>
            <person name="Segurens B."/>
            <person name="Strittmatter M."/>
            <person name="Tonon T."/>
            <person name="Tregear J.W."/>
            <person name="Valentin K."/>
            <person name="von Dassow P."/>
            <person name="Yamagishi T."/>
            <person name="Van de Peer Y."/>
            <person name="Wincker P."/>
        </authorList>
    </citation>
    <scope>NUCLEOTIDE SEQUENCE [LARGE SCALE GENOMIC DNA]</scope>
    <source>
        <strain evidence="5">Ec32 / CCAP1310/4</strain>
    </source>
</reference>
<feature type="region of interest" description="Disordered" evidence="1">
    <location>
        <begin position="42"/>
        <end position="100"/>
    </location>
</feature>
<feature type="transmembrane region" description="Helical" evidence="2">
    <location>
        <begin position="325"/>
        <end position="348"/>
    </location>
</feature>
<keyword evidence="2" id="KW-0812">Transmembrane</keyword>